<dbReference type="InterPro" id="IPR012337">
    <property type="entry name" value="RNaseH-like_sf"/>
</dbReference>
<dbReference type="CDD" id="cd01647">
    <property type="entry name" value="RT_LTR"/>
    <property type="match status" value="1"/>
</dbReference>
<dbReference type="Pfam" id="PF00078">
    <property type="entry name" value="RVT_1"/>
    <property type="match status" value="1"/>
</dbReference>
<accession>A0A814I5K4</accession>
<evidence type="ECO:0000313" key="8">
    <source>
        <dbReference type="EMBL" id="CAF1018594.1"/>
    </source>
</evidence>
<evidence type="ECO:0000256" key="1">
    <source>
        <dbReference type="ARBA" id="ARBA00022679"/>
    </source>
</evidence>
<dbReference type="Gene3D" id="3.30.420.10">
    <property type="entry name" value="Ribonuclease H-like superfamily/Ribonuclease H"/>
    <property type="match status" value="1"/>
</dbReference>
<evidence type="ECO:0000256" key="3">
    <source>
        <dbReference type="ARBA" id="ARBA00022722"/>
    </source>
</evidence>
<keyword evidence="4" id="KW-0255">Endonuclease</keyword>
<protein>
    <recommendedName>
        <fullName evidence="7">Integrase catalytic domain-containing protein</fullName>
    </recommendedName>
</protein>
<dbReference type="CDD" id="cd00303">
    <property type="entry name" value="retropepsin_like"/>
    <property type="match status" value="1"/>
</dbReference>
<dbReference type="InterPro" id="IPR041373">
    <property type="entry name" value="RT_RNaseH"/>
</dbReference>
<dbReference type="InterPro" id="IPR043502">
    <property type="entry name" value="DNA/RNA_pol_sf"/>
</dbReference>
<dbReference type="FunFam" id="3.30.70.270:FF:000003">
    <property type="entry name" value="Transposon Ty3-G Gag-Pol polyprotein"/>
    <property type="match status" value="1"/>
</dbReference>
<keyword evidence="1" id="KW-0808">Transferase</keyword>
<organism evidence="8 9">
    <name type="scientific">Brachionus calyciflorus</name>
    <dbReference type="NCBI Taxonomy" id="104777"/>
    <lineage>
        <taxon>Eukaryota</taxon>
        <taxon>Metazoa</taxon>
        <taxon>Spiralia</taxon>
        <taxon>Gnathifera</taxon>
        <taxon>Rotifera</taxon>
        <taxon>Eurotatoria</taxon>
        <taxon>Monogononta</taxon>
        <taxon>Pseudotrocha</taxon>
        <taxon>Ploima</taxon>
        <taxon>Brachionidae</taxon>
        <taxon>Brachionus</taxon>
    </lineage>
</organism>
<dbReference type="GO" id="GO:0003676">
    <property type="term" value="F:nucleic acid binding"/>
    <property type="evidence" value="ECO:0007669"/>
    <property type="project" value="InterPro"/>
</dbReference>
<dbReference type="Gene3D" id="1.10.340.70">
    <property type="match status" value="1"/>
</dbReference>
<dbReference type="PROSITE" id="PS50994">
    <property type="entry name" value="INTEGRASE"/>
    <property type="match status" value="1"/>
</dbReference>
<dbReference type="Gene3D" id="3.30.70.270">
    <property type="match status" value="3"/>
</dbReference>
<keyword evidence="5" id="KW-0378">Hydrolase</keyword>
<evidence type="ECO:0000256" key="6">
    <source>
        <dbReference type="ARBA" id="ARBA00022918"/>
    </source>
</evidence>
<dbReference type="FunFam" id="3.30.420.10:FF:000063">
    <property type="entry name" value="Retrovirus-related Pol polyprotein from transposon 297-like Protein"/>
    <property type="match status" value="1"/>
</dbReference>
<dbReference type="OrthoDB" id="775972at2759"/>
<evidence type="ECO:0000256" key="2">
    <source>
        <dbReference type="ARBA" id="ARBA00022695"/>
    </source>
</evidence>
<dbReference type="InterPro" id="IPR043128">
    <property type="entry name" value="Rev_trsase/Diguanyl_cyclase"/>
</dbReference>
<comment type="caution">
    <text evidence="8">The sequence shown here is derived from an EMBL/GenBank/DDBJ whole genome shotgun (WGS) entry which is preliminary data.</text>
</comment>
<dbReference type="GO" id="GO:0015074">
    <property type="term" value="P:DNA integration"/>
    <property type="evidence" value="ECO:0007669"/>
    <property type="project" value="InterPro"/>
</dbReference>
<feature type="domain" description="Integrase catalytic" evidence="7">
    <location>
        <begin position="763"/>
        <end position="912"/>
    </location>
</feature>
<dbReference type="GO" id="GO:0016787">
    <property type="term" value="F:hydrolase activity"/>
    <property type="evidence" value="ECO:0007669"/>
    <property type="project" value="UniProtKB-KW"/>
</dbReference>
<dbReference type="InterPro" id="IPR041588">
    <property type="entry name" value="Integrase_H2C2"/>
</dbReference>
<dbReference type="GO" id="GO:0003964">
    <property type="term" value="F:RNA-directed DNA polymerase activity"/>
    <property type="evidence" value="ECO:0007669"/>
    <property type="project" value="UniProtKB-KW"/>
</dbReference>
<evidence type="ECO:0000259" key="7">
    <source>
        <dbReference type="PROSITE" id="PS50994"/>
    </source>
</evidence>
<evidence type="ECO:0000313" key="9">
    <source>
        <dbReference type="Proteomes" id="UP000663879"/>
    </source>
</evidence>
<dbReference type="InterPro" id="IPR001584">
    <property type="entry name" value="Integrase_cat-core"/>
</dbReference>
<dbReference type="PANTHER" id="PTHR37984">
    <property type="entry name" value="PROTEIN CBG26694"/>
    <property type="match status" value="1"/>
</dbReference>
<dbReference type="InterPro" id="IPR036397">
    <property type="entry name" value="RNaseH_sf"/>
</dbReference>
<dbReference type="GO" id="GO:0004519">
    <property type="term" value="F:endonuclease activity"/>
    <property type="evidence" value="ECO:0007669"/>
    <property type="project" value="UniProtKB-KW"/>
</dbReference>
<keyword evidence="6" id="KW-0695">RNA-directed DNA polymerase</keyword>
<proteinExistence type="predicted"/>
<dbReference type="InterPro" id="IPR000477">
    <property type="entry name" value="RT_dom"/>
</dbReference>
<reference evidence="8" key="1">
    <citation type="submission" date="2021-02" db="EMBL/GenBank/DDBJ databases">
        <authorList>
            <person name="Nowell W R."/>
        </authorList>
    </citation>
    <scope>NUCLEOTIDE SEQUENCE</scope>
    <source>
        <strain evidence="8">Ploen Becks lab</strain>
    </source>
</reference>
<dbReference type="Proteomes" id="UP000663879">
    <property type="component" value="Unassembled WGS sequence"/>
</dbReference>
<evidence type="ECO:0000256" key="5">
    <source>
        <dbReference type="ARBA" id="ARBA00022801"/>
    </source>
</evidence>
<dbReference type="Pfam" id="PF17921">
    <property type="entry name" value="Integrase_H2C2"/>
    <property type="match status" value="1"/>
</dbReference>
<dbReference type="InterPro" id="IPR050951">
    <property type="entry name" value="Retrovirus_Pol_polyprotein"/>
</dbReference>
<gene>
    <name evidence="8" type="ORF">OXX778_LOCUS17260</name>
</gene>
<dbReference type="CDD" id="cd09274">
    <property type="entry name" value="RNase_HI_RT_Ty3"/>
    <property type="match status" value="1"/>
</dbReference>
<dbReference type="SUPFAM" id="SSF56672">
    <property type="entry name" value="DNA/RNA polymerases"/>
    <property type="match status" value="1"/>
</dbReference>
<dbReference type="Gene3D" id="3.10.10.10">
    <property type="entry name" value="HIV Type 1 Reverse Transcriptase, subunit A, domain 1"/>
    <property type="match status" value="1"/>
</dbReference>
<dbReference type="PANTHER" id="PTHR37984:SF11">
    <property type="entry name" value="INTEGRASE CATALYTIC DOMAIN-CONTAINING PROTEIN"/>
    <property type="match status" value="1"/>
</dbReference>
<dbReference type="AlphaFoldDB" id="A0A814I5K4"/>
<evidence type="ECO:0000256" key="4">
    <source>
        <dbReference type="ARBA" id="ARBA00022759"/>
    </source>
</evidence>
<keyword evidence="2" id="KW-0548">Nucleotidyltransferase</keyword>
<dbReference type="EMBL" id="CAJNOC010004357">
    <property type="protein sequence ID" value="CAF1018594.1"/>
    <property type="molecule type" value="Genomic_DNA"/>
</dbReference>
<keyword evidence="3" id="KW-0540">Nuclease</keyword>
<dbReference type="Pfam" id="PF17917">
    <property type="entry name" value="RT_RNaseH"/>
    <property type="match status" value="1"/>
</dbReference>
<name>A0A814I5K4_9BILA</name>
<dbReference type="SUPFAM" id="SSF53098">
    <property type="entry name" value="Ribonuclease H-like"/>
    <property type="match status" value="1"/>
</dbReference>
<sequence length="912" mass="103956">MQGFDEALVLNRDEPCPAIGKSCNKCQKINHFASVCKSSRYIKKDNISNNYNKNNKINQIFDESTEDKAQEDKELICTVSSTNTKFPELVFLVNNEKIKLRIDTLASINIIDEFGYNELKNKPALLPVISPAYAYGSKEPIKTLGRFKANLKIFKKEIETEFTVTCGQSGSLIGYPTCLQLGVDPIAQIVNSISSDQDDENIRIFYSKKFPNLFSGKIGELKDYEIDLHIDKSIKPVQANPRRIPFHLRNAVEEQLKIKLENGIIEEVENDPTTWLSETVKIPKKDTNEIRLCIDTIAVNKAILSEKYEMPSAEDIIYAANGMKYFSKADLNSAFEQRLFFGIKSAPEIFHKVIRKILEGIPNQINASDDILMMGKTLEEHNETVFLVFERLESKGLTVNIHKCVFCKTSITFFGLILSNNSVSLNEQKTQALKNATSPRNASELHSFLGLSVYASRWIKDLASISKPLWDLLKIDSVSYFDPNWDTQVTVDAGPDGIGGVLTTSDPNDKSNFRIIIFVSRILTDTEKKYAQIEKEALSCVRVCERLELFLIGKLFDLIVDNKAISFIFKNPLCNPPARIQRWLLRLSPFSFNIIHRPGKGNIADFLSRHPNKSLTNDFQDDTEDFINMIVNKSLPDALTINLILKATTNDKSLVELSKMIKLSRFIETEDTRAYSNVFNELSLSLEGLILRDTRVLLPKSLYKQAIELAHEGHQGLTKTKQLLRSSVWFPKMDSITFEFYKQCSCQAVINSHNKALIASGEMPDYPWKQISIDFFGPIFPTNEYLQVHHCDYSRFVLIDIISATTEKIVIDRLNRLCSIFGIPSEIKTDNGPPFNSEKFKEFSKYMGFFHRKITPYWPQANGQVEAFMKNLKKVLQTAKIDDVPWKDRLTEFLRSYRSTPHESTTQSIFFA</sequence>
<keyword evidence="9" id="KW-1185">Reference proteome</keyword>